<proteinExistence type="predicted"/>
<organism evidence="1 2">
    <name type="scientific">Stegodyphus mimosarum</name>
    <name type="common">African social velvet spider</name>
    <dbReference type="NCBI Taxonomy" id="407821"/>
    <lineage>
        <taxon>Eukaryota</taxon>
        <taxon>Metazoa</taxon>
        <taxon>Ecdysozoa</taxon>
        <taxon>Arthropoda</taxon>
        <taxon>Chelicerata</taxon>
        <taxon>Arachnida</taxon>
        <taxon>Araneae</taxon>
        <taxon>Araneomorphae</taxon>
        <taxon>Entelegynae</taxon>
        <taxon>Eresoidea</taxon>
        <taxon>Eresidae</taxon>
        <taxon>Stegodyphus</taxon>
    </lineage>
</organism>
<reference evidence="1 2" key="1">
    <citation type="submission" date="2013-11" db="EMBL/GenBank/DDBJ databases">
        <title>Genome sequencing of Stegodyphus mimosarum.</title>
        <authorList>
            <person name="Bechsgaard J."/>
        </authorList>
    </citation>
    <scope>NUCLEOTIDE SEQUENCE [LARGE SCALE GENOMIC DNA]</scope>
</reference>
<keyword evidence="2" id="KW-1185">Reference proteome</keyword>
<accession>A0A087SWX8</accession>
<feature type="non-terminal residue" evidence="1">
    <location>
        <position position="62"/>
    </location>
</feature>
<evidence type="ECO:0000313" key="2">
    <source>
        <dbReference type="Proteomes" id="UP000054359"/>
    </source>
</evidence>
<gene>
    <name evidence="1" type="ORF">X975_12846</name>
</gene>
<dbReference type="AlphaFoldDB" id="A0A087SWX8"/>
<evidence type="ECO:0000313" key="1">
    <source>
        <dbReference type="EMBL" id="KFM57367.1"/>
    </source>
</evidence>
<dbReference type="Proteomes" id="UP000054359">
    <property type="component" value="Unassembled WGS sequence"/>
</dbReference>
<sequence>MKYLFHICRLVVKVLEIVKKKIYCVQKFYSTSSLTPCRDFTEYCQIQVSLLRSCFLMFHPEV</sequence>
<name>A0A087SWX8_STEMI</name>
<protein>
    <submittedName>
        <fullName evidence="1">Uncharacterized protein</fullName>
    </submittedName>
</protein>
<dbReference type="EMBL" id="KK112333">
    <property type="protein sequence ID" value="KFM57367.1"/>
    <property type="molecule type" value="Genomic_DNA"/>
</dbReference>